<dbReference type="GO" id="GO:0005664">
    <property type="term" value="C:nuclear origin of replication recognition complex"/>
    <property type="evidence" value="ECO:0007669"/>
    <property type="project" value="TreeGrafter"/>
</dbReference>
<sequence length="523" mass="59237">MADSIETLLSTPSAPPFVYLHHPHHSATNLPPSLESAREHSLFARLDTIEHYNTKLFYSGTLHRIIGEDANVEEVSSWDAFSLKLKSWWCERHQIGNSRKKVRGWSYKEEVDHENIVLLVTHAERLKNVLGSNWAVITRLAELSNVNVTVILASASPWDLVRPHRVDAPEPIHIYLQAPTRADILAELLPVCSHPLWPKFVDLLLATTLSLITPPVAELAHIAASLWPLYTSDLPPHAEMEVLGLEYPDPSNPPPKLEVNLKLLTDLTASMRLPLTGAVERLIPRQIGTYEFTSALSRRSATTSAQDALPKLPPLELSRTEKFLLVAAYCASYNPATSDVRLFGRGVGENGRKKRGGGMRRAGYGKVRSGKVAQRLLGPKAFPLDRLLALFFSLYAEHATRPDFQTEYSESSEESEEEEIAQTWPPTLRTDSKRVEEKAAKARKREQEQEQRWDVEVHQLMMSVKFWGMIPELEAQGLLKRWSPRDRLDNVMLRCELDYDTSKLLARDLGITMDEYLYEANIY</sequence>
<dbReference type="GO" id="GO:0006270">
    <property type="term" value="P:DNA replication initiation"/>
    <property type="evidence" value="ECO:0007669"/>
    <property type="project" value="TreeGrafter"/>
</dbReference>
<dbReference type="InterPro" id="IPR020796">
    <property type="entry name" value="ORC5"/>
</dbReference>
<evidence type="ECO:0000256" key="1">
    <source>
        <dbReference type="SAM" id="MobiDB-lite"/>
    </source>
</evidence>
<dbReference type="Proteomes" id="UP000094065">
    <property type="component" value="Unassembled WGS sequence"/>
</dbReference>
<name>A0A1E3I0I0_9TREE</name>
<evidence type="ECO:0000313" key="3">
    <source>
        <dbReference type="EMBL" id="ODN82077.1"/>
    </source>
</evidence>
<dbReference type="RefSeq" id="XP_018996396.1">
    <property type="nucleotide sequence ID" value="XM_019135993.1"/>
</dbReference>
<dbReference type="PANTHER" id="PTHR12705">
    <property type="entry name" value="ORIGIN RECOGNITION COMPLEX SUBUNIT 5"/>
    <property type="match status" value="1"/>
</dbReference>
<dbReference type="STRING" id="1295533.A0A1E3I0I0"/>
<dbReference type="Pfam" id="PF14630">
    <property type="entry name" value="ORC5_C"/>
    <property type="match status" value="1"/>
</dbReference>
<feature type="domain" description="Origin recognition complex subunit 5 C-terminal" evidence="2">
    <location>
        <begin position="317"/>
        <end position="517"/>
    </location>
</feature>
<reference evidence="3 4" key="1">
    <citation type="submission" date="2016-06" db="EMBL/GenBank/DDBJ databases">
        <title>Evolution of pathogenesis and genome organization in the Tremellales.</title>
        <authorList>
            <person name="Cuomo C."/>
            <person name="Litvintseva A."/>
            <person name="Heitman J."/>
            <person name="Chen Y."/>
            <person name="Sun S."/>
            <person name="Springer D."/>
            <person name="Dromer F."/>
            <person name="Young S."/>
            <person name="Zeng Q."/>
            <person name="Chapman S."/>
            <person name="Gujja S."/>
            <person name="Saif S."/>
            <person name="Birren B."/>
        </authorList>
    </citation>
    <scope>NUCLEOTIDE SEQUENCE [LARGE SCALE GENOMIC DNA]</scope>
    <source>
        <strain evidence="3 4">CBS 6039</strain>
    </source>
</reference>
<dbReference type="GeneID" id="30153702"/>
<accession>A0A1E3I0I0</accession>
<feature type="compositionally biased region" description="Acidic residues" evidence="1">
    <location>
        <begin position="410"/>
        <end position="420"/>
    </location>
</feature>
<dbReference type="OrthoDB" id="365981at2759"/>
<gene>
    <name evidence="3" type="ORF">L202_02393</name>
</gene>
<comment type="caution">
    <text evidence="3">The sequence shown here is derived from an EMBL/GenBank/DDBJ whole genome shotgun (WGS) entry which is preliminary data.</text>
</comment>
<keyword evidence="4" id="KW-1185">Reference proteome</keyword>
<feature type="region of interest" description="Disordered" evidence="1">
    <location>
        <begin position="405"/>
        <end position="433"/>
    </location>
</feature>
<dbReference type="InterPro" id="IPR047088">
    <property type="entry name" value="ORC5_C"/>
</dbReference>
<dbReference type="GO" id="GO:0003688">
    <property type="term" value="F:DNA replication origin binding"/>
    <property type="evidence" value="ECO:0007669"/>
    <property type="project" value="TreeGrafter"/>
</dbReference>
<dbReference type="PANTHER" id="PTHR12705:SF0">
    <property type="entry name" value="ORIGIN RECOGNITION COMPLEX SUBUNIT 5"/>
    <property type="match status" value="1"/>
</dbReference>
<dbReference type="EMBL" id="AWGJ01000003">
    <property type="protein sequence ID" value="ODN82077.1"/>
    <property type="molecule type" value="Genomic_DNA"/>
</dbReference>
<organism evidence="3 4">
    <name type="scientific">Cryptococcus amylolentus CBS 6039</name>
    <dbReference type="NCBI Taxonomy" id="1295533"/>
    <lineage>
        <taxon>Eukaryota</taxon>
        <taxon>Fungi</taxon>
        <taxon>Dikarya</taxon>
        <taxon>Basidiomycota</taxon>
        <taxon>Agaricomycotina</taxon>
        <taxon>Tremellomycetes</taxon>
        <taxon>Tremellales</taxon>
        <taxon>Cryptococcaceae</taxon>
        <taxon>Cryptococcus</taxon>
    </lineage>
</organism>
<proteinExistence type="predicted"/>
<evidence type="ECO:0000259" key="2">
    <source>
        <dbReference type="Pfam" id="PF14630"/>
    </source>
</evidence>
<dbReference type="AlphaFoldDB" id="A0A1E3I0I0"/>
<evidence type="ECO:0000313" key="4">
    <source>
        <dbReference type="Proteomes" id="UP000094065"/>
    </source>
</evidence>
<protein>
    <recommendedName>
        <fullName evidence="2">Origin recognition complex subunit 5 C-terminal domain-containing protein</fullName>
    </recommendedName>
</protein>